<dbReference type="FunFam" id="1.20.1280.290:FF:000006">
    <property type="entry name" value="mannose-P-dolichol utilization defect 1 protein"/>
    <property type="match status" value="1"/>
</dbReference>
<comment type="similarity">
    <text evidence="7 8">Belongs to the MPDU1 (TC 2.A.43.3) family.</text>
</comment>
<evidence type="ECO:0000313" key="11">
    <source>
        <dbReference type="Proteomes" id="UP000219338"/>
    </source>
</evidence>
<evidence type="ECO:0000256" key="4">
    <source>
        <dbReference type="ARBA" id="ARBA00022737"/>
    </source>
</evidence>
<reference evidence="11" key="1">
    <citation type="journal article" date="2017" name="Nat. Ecol. Evol.">
        <title>Genome expansion and lineage-specific genetic innovations in the forest pathogenic fungi Armillaria.</title>
        <authorList>
            <person name="Sipos G."/>
            <person name="Prasanna A.N."/>
            <person name="Walter M.C."/>
            <person name="O'Connor E."/>
            <person name="Balint B."/>
            <person name="Krizsan K."/>
            <person name="Kiss B."/>
            <person name="Hess J."/>
            <person name="Varga T."/>
            <person name="Slot J."/>
            <person name="Riley R."/>
            <person name="Boka B."/>
            <person name="Rigling D."/>
            <person name="Barry K."/>
            <person name="Lee J."/>
            <person name="Mihaltcheva S."/>
            <person name="LaButti K."/>
            <person name="Lipzen A."/>
            <person name="Waldron R."/>
            <person name="Moloney N.M."/>
            <person name="Sperisen C."/>
            <person name="Kredics L."/>
            <person name="Vagvoelgyi C."/>
            <person name="Patrignani A."/>
            <person name="Fitzpatrick D."/>
            <person name="Nagy I."/>
            <person name="Doyle S."/>
            <person name="Anderson J.B."/>
            <person name="Grigoriev I.V."/>
            <person name="Gueldener U."/>
            <person name="Muensterkoetter M."/>
            <person name="Nagy L.G."/>
        </authorList>
    </citation>
    <scope>NUCLEOTIDE SEQUENCE [LARGE SCALE GENOMIC DNA]</scope>
    <source>
        <strain evidence="11">C18/9</strain>
    </source>
</reference>
<evidence type="ECO:0000256" key="3">
    <source>
        <dbReference type="ARBA" id="ARBA00022692"/>
    </source>
</evidence>
<dbReference type="AlphaFoldDB" id="A0A284R0K5"/>
<evidence type="ECO:0000256" key="8">
    <source>
        <dbReference type="PIRNR" id="PIRNR023381"/>
    </source>
</evidence>
<dbReference type="Proteomes" id="UP000219338">
    <property type="component" value="Unassembled WGS sequence"/>
</dbReference>
<dbReference type="InterPro" id="IPR016817">
    <property type="entry name" value="MannP-dilichol_defect-1"/>
</dbReference>
<dbReference type="SMART" id="SM00679">
    <property type="entry name" value="CTNS"/>
    <property type="match status" value="2"/>
</dbReference>
<keyword evidence="11" id="KW-1185">Reference proteome</keyword>
<proteinExistence type="inferred from homology"/>
<keyword evidence="3 8" id="KW-0812">Transmembrane</keyword>
<evidence type="ECO:0000256" key="1">
    <source>
        <dbReference type="ARBA" id="ARBA00004141"/>
    </source>
</evidence>
<keyword evidence="4" id="KW-0677">Repeat</keyword>
<dbReference type="Pfam" id="PF04193">
    <property type="entry name" value="PQ-loop"/>
    <property type="match status" value="2"/>
</dbReference>
<feature type="transmembrane region" description="Helical" evidence="9">
    <location>
        <begin position="108"/>
        <end position="126"/>
    </location>
</feature>
<dbReference type="Gene3D" id="1.20.1280.290">
    <property type="match status" value="2"/>
</dbReference>
<feature type="transmembrane region" description="Helical" evidence="9">
    <location>
        <begin position="212"/>
        <end position="231"/>
    </location>
</feature>
<gene>
    <name evidence="10" type="ORF">ARMOST_05568</name>
</gene>
<feature type="transmembrane region" description="Helical" evidence="9">
    <location>
        <begin position="48"/>
        <end position="68"/>
    </location>
</feature>
<dbReference type="PIRSF" id="PIRSF023381">
    <property type="entry name" value="MannP-dilichol_defect-1p"/>
    <property type="match status" value="1"/>
</dbReference>
<evidence type="ECO:0000256" key="7">
    <source>
        <dbReference type="ARBA" id="ARBA00038475"/>
    </source>
</evidence>
<dbReference type="PANTHER" id="PTHR12226:SF2">
    <property type="entry name" value="MANNOSE-P-DOLICHOL UTILIZATION DEFECT 1 PROTEIN"/>
    <property type="match status" value="1"/>
</dbReference>
<dbReference type="OrthoDB" id="271506at2759"/>
<keyword evidence="6 8" id="KW-0472">Membrane</keyword>
<dbReference type="GO" id="GO:0016020">
    <property type="term" value="C:membrane"/>
    <property type="evidence" value="ECO:0007669"/>
    <property type="project" value="UniProtKB-SubCell"/>
</dbReference>
<keyword evidence="5 8" id="KW-1133">Transmembrane helix</keyword>
<evidence type="ECO:0000256" key="9">
    <source>
        <dbReference type="SAM" id="Phobius"/>
    </source>
</evidence>
<protein>
    <recommendedName>
        <fullName evidence="8">Mannose-P-dolichol utilization defect 1 protein homolog</fullName>
    </recommendedName>
</protein>
<sequence>MSAITWNLPWFIRDLGVSVIGQECYTSLVENLALTDVQCLKYALSKGLGVGIVIGGSVMKVPQLLLILRAHSARGLSLTAFLFETLAYSINLFYSFRNAFPFSTYGENLFLTIQNALITCLIVYYSPRSSKRNANLATVSLGMLLTAVLLDIVPEWILSFLQLSTLPLSIFSKLPQIRQNYRAQSTGQLSAFAVWSQIIGCLARLFTTLQEVGDWLVLGSFLLALALNGILGYQLWMYWGKTEVGEKGFELHTGISRAVTPPLPSPAVSSRRGRKLRDDA</sequence>
<evidence type="ECO:0000256" key="6">
    <source>
        <dbReference type="ARBA" id="ARBA00023136"/>
    </source>
</evidence>
<evidence type="ECO:0000256" key="2">
    <source>
        <dbReference type="ARBA" id="ARBA00022448"/>
    </source>
</evidence>
<accession>A0A284R0K5</accession>
<keyword evidence="2" id="KW-0813">Transport</keyword>
<dbReference type="EMBL" id="FUEG01000003">
    <property type="protein sequence ID" value="SJL02242.1"/>
    <property type="molecule type" value="Genomic_DNA"/>
</dbReference>
<comment type="subcellular location">
    <subcellularLocation>
        <location evidence="1 8">Membrane</location>
        <topology evidence="1 8">Multi-pass membrane protein</topology>
    </subcellularLocation>
</comment>
<dbReference type="PANTHER" id="PTHR12226">
    <property type="entry name" value="MANNOSE-P-DOLICHOL UTILIZATION DEFECT 1 LEC35 -RELATED"/>
    <property type="match status" value="1"/>
</dbReference>
<name>A0A284R0K5_ARMOS</name>
<feature type="transmembrane region" description="Helical" evidence="9">
    <location>
        <begin position="133"/>
        <end position="150"/>
    </location>
</feature>
<dbReference type="OMA" id="WAERLFT"/>
<feature type="transmembrane region" description="Helical" evidence="9">
    <location>
        <begin position="75"/>
        <end position="96"/>
    </location>
</feature>
<evidence type="ECO:0000256" key="5">
    <source>
        <dbReference type="ARBA" id="ARBA00022989"/>
    </source>
</evidence>
<dbReference type="InterPro" id="IPR006603">
    <property type="entry name" value="PQ-loop_rpt"/>
</dbReference>
<organism evidence="10 11">
    <name type="scientific">Armillaria ostoyae</name>
    <name type="common">Armillaria root rot fungus</name>
    <dbReference type="NCBI Taxonomy" id="47428"/>
    <lineage>
        <taxon>Eukaryota</taxon>
        <taxon>Fungi</taxon>
        <taxon>Dikarya</taxon>
        <taxon>Basidiomycota</taxon>
        <taxon>Agaricomycotina</taxon>
        <taxon>Agaricomycetes</taxon>
        <taxon>Agaricomycetidae</taxon>
        <taxon>Agaricales</taxon>
        <taxon>Marasmiineae</taxon>
        <taxon>Physalacriaceae</taxon>
        <taxon>Armillaria</taxon>
    </lineage>
</organism>
<evidence type="ECO:0000313" key="10">
    <source>
        <dbReference type="EMBL" id="SJL02242.1"/>
    </source>
</evidence>